<name>A0A562K1W1_SPHWJ</name>
<dbReference type="EMBL" id="VLKK01000034">
    <property type="protein sequence ID" value="TWH89412.1"/>
    <property type="molecule type" value="Genomic_DNA"/>
</dbReference>
<feature type="compositionally biased region" description="Polar residues" evidence="1">
    <location>
        <begin position="76"/>
        <end position="92"/>
    </location>
</feature>
<comment type="caution">
    <text evidence="2">The sequence shown here is derived from an EMBL/GenBank/DDBJ whole genome shotgun (WGS) entry which is preliminary data.</text>
</comment>
<evidence type="ECO:0000256" key="1">
    <source>
        <dbReference type="SAM" id="MobiDB-lite"/>
    </source>
</evidence>
<dbReference type="AlphaFoldDB" id="A0A562K1W1"/>
<evidence type="ECO:0000313" key="3">
    <source>
        <dbReference type="Proteomes" id="UP000316624"/>
    </source>
</evidence>
<sequence>MAESGSPWHTHRTFLKYRAKQKRTALIRHCRWHKIPQTDNWVFPKCPRQLRSRAPGEPPKGESSTLSRARSGLLSRPQQRRNAVSEANQRTQSDPAFLKYRERVVTANRLHGCQSRERRDRDYQMRCLMLFPASMEDQIVPEISLLRASKTRFTAYWRPCETFDQARYFRNTSRYFRNRITVQWERPAGYFRNAETVLRERLTFPDSPRIRESRCKRPQPNFLSYLLKELTAPAALPLFRRFLEGEGTLTE</sequence>
<proteinExistence type="predicted"/>
<keyword evidence="3" id="KW-1185">Reference proteome</keyword>
<feature type="region of interest" description="Disordered" evidence="1">
    <location>
        <begin position="46"/>
        <end position="92"/>
    </location>
</feature>
<accession>A0A562K1W1</accession>
<gene>
    <name evidence="2" type="ORF">IQ35_03892</name>
</gene>
<organism evidence="2 3">
    <name type="scientific">Sphingobium wenxiniae (strain DSM 21828 / CGMCC 1.7748 / JZ-1)</name>
    <dbReference type="NCBI Taxonomy" id="595605"/>
    <lineage>
        <taxon>Bacteria</taxon>
        <taxon>Pseudomonadati</taxon>
        <taxon>Pseudomonadota</taxon>
        <taxon>Alphaproteobacteria</taxon>
        <taxon>Sphingomonadales</taxon>
        <taxon>Sphingomonadaceae</taxon>
        <taxon>Sphingobium</taxon>
    </lineage>
</organism>
<dbReference type="Proteomes" id="UP000316624">
    <property type="component" value="Unassembled WGS sequence"/>
</dbReference>
<reference evidence="2 3" key="1">
    <citation type="journal article" date="2015" name="Stand. Genomic Sci.">
        <title>Genomic Encyclopedia of Bacterial and Archaeal Type Strains, Phase III: the genomes of soil and plant-associated and newly described type strains.</title>
        <authorList>
            <person name="Whitman W.B."/>
            <person name="Woyke T."/>
            <person name="Klenk H.P."/>
            <person name="Zhou Y."/>
            <person name="Lilburn T.G."/>
            <person name="Beck B.J."/>
            <person name="De Vos P."/>
            <person name="Vandamme P."/>
            <person name="Eisen J.A."/>
            <person name="Garrity G."/>
            <person name="Hugenholtz P."/>
            <person name="Kyrpides N.C."/>
        </authorList>
    </citation>
    <scope>NUCLEOTIDE SEQUENCE [LARGE SCALE GENOMIC DNA]</scope>
    <source>
        <strain evidence="2 3">CGMCC 1.7748</strain>
    </source>
</reference>
<protein>
    <submittedName>
        <fullName evidence="2">Uncharacterized protein</fullName>
    </submittedName>
</protein>
<evidence type="ECO:0000313" key="2">
    <source>
        <dbReference type="EMBL" id="TWH89412.1"/>
    </source>
</evidence>